<evidence type="ECO:0000256" key="2">
    <source>
        <dbReference type="ARBA" id="ARBA00022527"/>
    </source>
</evidence>
<dbReference type="GO" id="GO:0005524">
    <property type="term" value="F:ATP binding"/>
    <property type="evidence" value="ECO:0007669"/>
    <property type="project" value="UniProtKB-KW"/>
</dbReference>
<dbReference type="GO" id="GO:0004674">
    <property type="term" value="F:protein serine/threonine kinase activity"/>
    <property type="evidence" value="ECO:0007669"/>
    <property type="project" value="UniProtKB-KW"/>
</dbReference>
<evidence type="ECO:0000256" key="6">
    <source>
        <dbReference type="ARBA" id="ARBA00022840"/>
    </source>
</evidence>
<dbReference type="Pfam" id="PF00069">
    <property type="entry name" value="Pkinase"/>
    <property type="match status" value="1"/>
</dbReference>
<keyword evidence="2" id="KW-0723">Serine/threonine-protein kinase</keyword>
<evidence type="ECO:0000256" key="3">
    <source>
        <dbReference type="ARBA" id="ARBA00022679"/>
    </source>
</evidence>
<keyword evidence="6" id="KW-0067">ATP-binding</keyword>
<dbReference type="AlphaFoldDB" id="A0AAV6IL90"/>
<evidence type="ECO:0000256" key="1">
    <source>
        <dbReference type="ARBA" id="ARBA00012513"/>
    </source>
</evidence>
<keyword evidence="4" id="KW-0547">Nucleotide-binding</keyword>
<keyword evidence="5" id="KW-0418">Kinase</keyword>
<dbReference type="InterPro" id="IPR008266">
    <property type="entry name" value="Tyr_kinase_AS"/>
</dbReference>
<accession>A0AAV6IL90</accession>
<evidence type="ECO:0000256" key="7">
    <source>
        <dbReference type="ARBA" id="ARBA00047899"/>
    </source>
</evidence>
<evidence type="ECO:0000256" key="8">
    <source>
        <dbReference type="ARBA" id="ARBA00048679"/>
    </source>
</evidence>
<evidence type="ECO:0000313" key="11">
    <source>
        <dbReference type="Proteomes" id="UP000823749"/>
    </source>
</evidence>
<proteinExistence type="predicted"/>
<comment type="catalytic activity">
    <reaction evidence="7">
        <text>L-threonyl-[protein] + ATP = O-phospho-L-threonyl-[protein] + ADP + H(+)</text>
        <dbReference type="Rhea" id="RHEA:46608"/>
        <dbReference type="Rhea" id="RHEA-COMP:11060"/>
        <dbReference type="Rhea" id="RHEA-COMP:11605"/>
        <dbReference type="ChEBI" id="CHEBI:15378"/>
        <dbReference type="ChEBI" id="CHEBI:30013"/>
        <dbReference type="ChEBI" id="CHEBI:30616"/>
        <dbReference type="ChEBI" id="CHEBI:61977"/>
        <dbReference type="ChEBI" id="CHEBI:456216"/>
        <dbReference type="EC" id="2.7.11.1"/>
    </reaction>
</comment>
<dbReference type="EMBL" id="JACTNZ010000010">
    <property type="protein sequence ID" value="KAG5527460.1"/>
    <property type="molecule type" value="Genomic_DNA"/>
</dbReference>
<sequence length="236" mass="26322">MHVLGVRVYGKRNLFCALRFDVEALEIGWTQRVKIVEAMAHALSYLHHDCTPPIVHRDISSNNILLNSQQEAFVADFGTARLLHTESSNQSVIAGTYGYIAPELSYTIVVTKKCDVYSFGVVALETIMGRHPGDLLLSLTSPPSENMMITDVLDSRLLPPTNPIVAGDIVLVATIAFACLHPKPKSRPSMLRLSQEFLSRRKALSAPLRTISLWNLWNRKMDFVHQSNEQVISAQV</sequence>
<dbReference type="EC" id="2.7.11.1" evidence="1"/>
<dbReference type="PROSITE" id="PS00109">
    <property type="entry name" value="PROTEIN_KINASE_TYR"/>
    <property type="match status" value="1"/>
</dbReference>
<feature type="domain" description="Protein kinase" evidence="9">
    <location>
        <begin position="1"/>
        <end position="198"/>
    </location>
</feature>
<dbReference type="InterPro" id="IPR011009">
    <property type="entry name" value="Kinase-like_dom_sf"/>
</dbReference>
<organism evidence="10 11">
    <name type="scientific">Rhododendron griersonianum</name>
    <dbReference type="NCBI Taxonomy" id="479676"/>
    <lineage>
        <taxon>Eukaryota</taxon>
        <taxon>Viridiplantae</taxon>
        <taxon>Streptophyta</taxon>
        <taxon>Embryophyta</taxon>
        <taxon>Tracheophyta</taxon>
        <taxon>Spermatophyta</taxon>
        <taxon>Magnoliopsida</taxon>
        <taxon>eudicotyledons</taxon>
        <taxon>Gunneridae</taxon>
        <taxon>Pentapetalae</taxon>
        <taxon>asterids</taxon>
        <taxon>Ericales</taxon>
        <taxon>Ericaceae</taxon>
        <taxon>Ericoideae</taxon>
        <taxon>Rhodoreae</taxon>
        <taxon>Rhododendron</taxon>
    </lineage>
</organism>
<gene>
    <name evidence="10" type="ORF">RHGRI_028376</name>
</gene>
<name>A0AAV6IL90_9ERIC</name>
<reference evidence="10" key="1">
    <citation type="submission" date="2020-08" db="EMBL/GenBank/DDBJ databases">
        <title>Plant Genome Project.</title>
        <authorList>
            <person name="Zhang R.-G."/>
        </authorList>
    </citation>
    <scope>NUCLEOTIDE SEQUENCE</scope>
    <source>
        <strain evidence="10">WSP0</strain>
        <tissue evidence="10">Leaf</tissue>
    </source>
</reference>
<dbReference type="InterPro" id="IPR051420">
    <property type="entry name" value="Ser_Thr_Kinases_DiverseReg"/>
</dbReference>
<dbReference type="PANTHER" id="PTHR48005:SF16">
    <property type="entry name" value="MDIS1-INTERACTING RECEPTOR LIKE KINASE 2-LIKE ISOFORM X1"/>
    <property type="match status" value="1"/>
</dbReference>
<comment type="catalytic activity">
    <reaction evidence="8">
        <text>L-seryl-[protein] + ATP = O-phospho-L-seryl-[protein] + ADP + H(+)</text>
        <dbReference type="Rhea" id="RHEA:17989"/>
        <dbReference type="Rhea" id="RHEA-COMP:9863"/>
        <dbReference type="Rhea" id="RHEA-COMP:11604"/>
        <dbReference type="ChEBI" id="CHEBI:15378"/>
        <dbReference type="ChEBI" id="CHEBI:29999"/>
        <dbReference type="ChEBI" id="CHEBI:30616"/>
        <dbReference type="ChEBI" id="CHEBI:83421"/>
        <dbReference type="ChEBI" id="CHEBI:456216"/>
        <dbReference type="EC" id="2.7.11.1"/>
    </reaction>
</comment>
<evidence type="ECO:0000256" key="5">
    <source>
        <dbReference type="ARBA" id="ARBA00022777"/>
    </source>
</evidence>
<dbReference type="Gene3D" id="1.10.510.10">
    <property type="entry name" value="Transferase(Phosphotransferase) domain 1"/>
    <property type="match status" value="1"/>
</dbReference>
<protein>
    <recommendedName>
        <fullName evidence="1">non-specific serine/threonine protein kinase</fullName>
        <ecNumber evidence="1">2.7.11.1</ecNumber>
    </recommendedName>
</protein>
<keyword evidence="11" id="KW-1185">Reference proteome</keyword>
<keyword evidence="3" id="KW-0808">Transferase</keyword>
<dbReference type="InterPro" id="IPR000719">
    <property type="entry name" value="Prot_kinase_dom"/>
</dbReference>
<evidence type="ECO:0000313" key="10">
    <source>
        <dbReference type="EMBL" id="KAG5527460.1"/>
    </source>
</evidence>
<comment type="caution">
    <text evidence="10">The sequence shown here is derived from an EMBL/GenBank/DDBJ whole genome shotgun (WGS) entry which is preliminary data.</text>
</comment>
<dbReference type="Proteomes" id="UP000823749">
    <property type="component" value="Chromosome 10"/>
</dbReference>
<dbReference type="PANTHER" id="PTHR48005">
    <property type="entry name" value="LEUCINE RICH REPEAT KINASE 2"/>
    <property type="match status" value="1"/>
</dbReference>
<evidence type="ECO:0000259" key="9">
    <source>
        <dbReference type="PROSITE" id="PS50011"/>
    </source>
</evidence>
<evidence type="ECO:0000256" key="4">
    <source>
        <dbReference type="ARBA" id="ARBA00022741"/>
    </source>
</evidence>
<dbReference type="SUPFAM" id="SSF56112">
    <property type="entry name" value="Protein kinase-like (PK-like)"/>
    <property type="match status" value="1"/>
</dbReference>
<dbReference type="PROSITE" id="PS50011">
    <property type="entry name" value="PROTEIN_KINASE_DOM"/>
    <property type="match status" value="1"/>
</dbReference>